<dbReference type="Proteomes" id="UP000014540">
    <property type="component" value="Unassembled WGS sequence"/>
</dbReference>
<reference evidence="1" key="1">
    <citation type="submission" date="2013-04" db="EMBL/GenBank/DDBJ databases">
        <authorList>
            <person name="Harkins D.M."/>
            <person name="Durkin A.S."/>
            <person name="Selengut J.D."/>
            <person name="Sanka R."/>
            <person name="DePew J."/>
            <person name="Purushe J."/>
            <person name="Ahmed A."/>
            <person name="van der Linden H."/>
            <person name="Goris M.G.A."/>
            <person name="Hartskeerl R.A."/>
            <person name="Vinetz J.M."/>
            <person name="Sutton G.G."/>
            <person name="Nelson W.C."/>
            <person name="Fouts D.E."/>
        </authorList>
    </citation>
    <scope>NUCLEOTIDE SEQUENCE [LARGE SCALE GENOMIC DNA]</scope>
    <source>
        <strain evidence="1">BUT 6</strain>
    </source>
</reference>
<name>S3UXR1_9LEPT</name>
<evidence type="ECO:0000313" key="2">
    <source>
        <dbReference type="Proteomes" id="UP000014540"/>
    </source>
</evidence>
<sequence length="57" mass="6567">MRTFSKGHIEEIGGDFVSIYLSTLDSAEPSELIEAPLWYADGLNNNWRNQPTEFRHL</sequence>
<dbReference type="STRING" id="1193011.LEP1GSC058_0170"/>
<comment type="caution">
    <text evidence="1">The sequence shown here is derived from an EMBL/GenBank/DDBJ whole genome shotgun (WGS) entry which is preliminary data.</text>
</comment>
<proteinExistence type="predicted"/>
<keyword evidence="2" id="KW-1185">Reference proteome</keyword>
<evidence type="ECO:0000313" key="1">
    <source>
        <dbReference type="EMBL" id="EPG75186.1"/>
    </source>
</evidence>
<gene>
    <name evidence="1" type="ORF">LEP1GSC058_0170</name>
</gene>
<dbReference type="EMBL" id="AKWZ02000004">
    <property type="protein sequence ID" value="EPG75186.1"/>
    <property type="molecule type" value="Genomic_DNA"/>
</dbReference>
<protein>
    <submittedName>
        <fullName evidence="1">Uncharacterized protein</fullName>
    </submittedName>
</protein>
<dbReference type="AlphaFoldDB" id="S3UXR1"/>
<organism evidence="1 2">
    <name type="scientific">Leptospira fainei serovar Hurstbridge str. BUT 6</name>
    <dbReference type="NCBI Taxonomy" id="1193011"/>
    <lineage>
        <taxon>Bacteria</taxon>
        <taxon>Pseudomonadati</taxon>
        <taxon>Spirochaetota</taxon>
        <taxon>Spirochaetia</taxon>
        <taxon>Leptospirales</taxon>
        <taxon>Leptospiraceae</taxon>
        <taxon>Leptospira</taxon>
    </lineage>
</organism>
<accession>S3UXR1</accession>